<proteinExistence type="predicted"/>
<sequence length="332" mass="37069">MSSSPSPTPWKRADTTWFRDCRWGLFVHYLADSASNLQPIALSTDDWNRRIDAFDVDGLAQQLSDARVPYFVITLGQNSGFYLSPNATYDAIVGRQPSRCSQRDLIADLSRALAPRGIRLLAYLPGTAPRTDELAKTKLEGTPDARSTELLRNWEAVVREWSLRWGSRLSGWWIDGPYDQAPYQHPDAPNYRSFAEALKAGNPDAIVTFNNGLRTPIYSSTEFEDYTAGEIERDLSVAPGCLPDYSRLRNYERYLDGAQLHALTIMGEWWGTGPVRFPDELTIGYTKFINSKGGVVSWDAPLTVRGHLDPAFQPHIAALGRAIAQDKANANA</sequence>
<dbReference type="RefSeq" id="WP_220161815.1">
    <property type="nucleotide sequence ID" value="NZ_CP080507.1"/>
</dbReference>
<evidence type="ECO:0000313" key="2">
    <source>
        <dbReference type="Proteomes" id="UP000825051"/>
    </source>
</evidence>
<name>A0A8F9TVG0_9BACT</name>
<protein>
    <recommendedName>
        <fullName evidence="3">Alpha-L-fucosidase</fullName>
    </recommendedName>
</protein>
<dbReference type="KEGG" id="ole:K0B96_15625"/>
<dbReference type="InterPro" id="IPR017853">
    <property type="entry name" value="GH"/>
</dbReference>
<keyword evidence="2" id="KW-1185">Reference proteome</keyword>
<dbReference type="AlphaFoldDB" id="A0A8F9TVG0"/>
<accession>A0A8F9TVG0</accession>
<dbReference type="Gene3D" id="3.20.20.80">
    <property type="entry name" value="Glycosidases"/>
    <property type="match status" value="1"/>
</dbReference>
<dbReference type="SUPFAM" id="SSF51445">
    <property type="entry name" value="(Trans)glycosidases"/>
    <property type="match status" value="1"/>
</dbReference>
<organism evidence="1 2">
    <name type="scientific">Horticoccus luteus</name>
    <dbReference type="NCBI Taxonomy" id="2862869"/>
    <lineage>
        <taxon>Bacteria</taxon>
        <taxon>Pseudomonadati</taxon>
        <taxon>Verrucomicrobiota</taxon>
        <taxon>Opitutia</taxon>
        <taxon>Opitutales</taxon>
        <taxon>Opitutaceae</taxon>
        <taxon>Horticoccus</taxon>
    </lineage>
</organism>
<reference evidence="1" key="1">
    <citation type="submission" date="2021-08" db="EMBL/GenBank/DDBJ databases">
        <title>Genome of a novel bacterium of the phylum Verrucomicrobia, Oleiharenicola sp. KSB-15.</title>
        <authorList>
            <person name="Chung J.-H."/>
            <person name="Ahn J.-H."/>
            <person name="Yoon Y."/>
            <person name="Kim D.-Y."/>
            <person name="An S.-H."/>
            <person name="Park I."/>
            <person name="Yeon J."/>
        </authorList>
    </citation>
    <scope>NUCLEOTIDE SEQUENCE</scope>
    <source>
        <strain evidence="1">KSB-15</strain>
    </source>
</reference>
<dbReference type="Proteomes" id="UP000825051">
    <property type="component" value="Chromosome"/>
</dbReference>
<evidence type="ECO:0008006" key="3">
    <source>
        <dbReference type="Google" id="ProtNLM"/>
    </source>
</evidence>
<dbReference type="EMBL" id="CP080507">
    <property type="protein sequence ID" value="QYM78711.1"/>
    <property type="molecule type" value="Genomic_DNA"/>
</dbReference>
<gene>
    <name evidence="1" type="ORF">K0B96_15625</name>
</gene>
<evidence type="ECO:0000313" key="1">
    <source>
        <dbReference type="EMBL" id="QYM78711.1"/>
    </source>
</evidence>